<accession>A0A0F9HM65</accession>
<evidence type="ECO:0000313" key="1">
    <source>
        <dbReference type="EMBL" id="KKL82805.1"/>
    </source>
</evidence>
<name>A0A0F9HM65_9ZZZZ</name>
<sequence length="80" mass="8737">MKCLIDGCDGVAKSRGLCPICYGAANASIRIGRTTWKELENMGLSYKPQHKGSGLGAFAKALRKKMNPMTVIKEEYENGE</sequence>
<proteinExistence type="predicted"/>
<reference evidence="1" key="1">
    <citation type="journal article" date="2015" name="Nature">
        <title>Complex archaea that bridge the gap between prokaryotes and eukaryotes.</title>
        <authorList>
            <person name="Spang A."/>
            <person name="Saw J.H."/>
            <person name="Jorgensen S.L."/>
            <person name="Zaremba-Niedzwiedzka K."/>
            <person name="Martijn J."/>
            <person name="Lind A.E."/>
            <person name="van Eijk R."/>
            <person name="Schleper C."/>
            <person name="Guy L."/>
            <person name="Ettema T.J."/>
        </authorList>
    </citation>
    <scope>NUCLEOTIDE SEQUENCE</scope>
</reference>
<gene>
    <name evidence="1" type="ORF">LCGC14_1981110</name>
</gene>
<dbReference type="AlphaFoldDB" id="A0A0F9HM65"/>
<comment type="caution">
    <text evidence="1">The sequence shown here is derived from an EMBL/GenBank/DDBJ whole genome shotgun (WGS) entry which is preliminary data.</text>
</comment>
<organism evidence="1">
    <name type="scientific">marine sediment metagenome</name>
    <dbReference type="NCBI Taxonomy" id="412755"/>
    <lineage>
        <taxon>unclassified sequences</taxon>
        <taxon>metagenomes</taxon>
        <taxon>ecological metagenomes</taxon>
    </lineage>
</organism>
<dbReference type="EMBL" id="LAZR01022169">
    <property type="protein sequence ID" value="KKL82805.1"/>
    <property type="molecule type" value="Genomic_DNA"/>
</dbReference>
<protein>
    <submittedName>
        <fullName evidence="1">Uncharacterized protein</fullName>
    </submittedName>
</protein>